<reference evidence="6 7" key="1">
    <citation type="submission" date="2020-08" db="EMBL/GenBank/DDBJ databases">
        <title>Sequencing the genomes of 1000 actinobacteria strains.</title>
        <authorList>
            <person name="Klenk H.-P."/>
        </authorList>
    </citation>
    <scope>NUCLEOTIDE SEQUENCE [LARGE SCALE GENOMIC DNA]</scope>
    <source>
        <strain evidence="6 7">DSM 44230</strain>
    </source>
</reference>
<dbReference type="PANTHER" id="PTHR36510">
    <property type="entry name" value="GLUTAMATE--CYSTEINE LIGASE 2-RELATED"/>
    <property type="match status" value="1"/>
</dbReference>
<name>A0A7W7CD70_9PSEU</name>
<dbReference type="NCBIfam" id="TIGR02050">
    <property type="entry name" value="gshA_cyan_rel"/>
    <property type="match status" value="1"/>
</dbReference>
<keyword evidence="3 5" id="KW-0067">ATP-binding</keyword>
<keyword evidence="7" id="KW-1185">Reference proteome</keyword>
<organism evidence="6 7">
    <name type="scientific">Crossiella cryophila</name>
    <dbReference type="NCBI Taxonomy" id="43355"/>
    <lineage>
        <taxon>Bacteria</taxon>
        <taxon>Bacillati</taxon>
        <taxon>Actinomycetota</taxon>
        <taxon>Actinomycetes</taxon>
        <taxon>Pseudonocardiales</taxon>
        <taxon>Pseudonocardiaceae</taxon>
        <taxon>Crossiella</taxon>
    </lineage>
</organism>
<dbReference type="InterPro" id="IPR050141">
    <property type="entry name" value="GCL_type2/YbdK_subfam"/>
</dbReference>
<comment type="function">
    <text evidence="5">ATP-dependent carboxylate-amine ligase which exhibits weak glutamate--cysteine ligase activity.</text>
</comment>
<dbReference type="GO" id="GO:0005524">
    <property type="term" value="F:ATP binding"/>
    <property type="evidence" value="ECO:0007669"/>
    <property type="project" value="UniProtKB-KW"/>
</dbReference>
<comment type="similarity">
    <text evidence="5">Belongs to the glutamate--cysteine ligase type 2 family. YbdK subfamily.</text>
</comment>
<dbReference type="InterPro" id="IPR014746">
    <property type="entry name" value="Gln_synth/guanido_kin_cat_dom"/>
</dbReference>
<dbReference type="Proteomes" id="UP000533598">
    <property type="component" value="Unassembled WGS sequence"/>
</dbReference>
<dbReference type="PANTHER" id="PTHR36510:SF1">
    <property type="entry name" value="GLUTAMATE--CYSTEINE LIGASE 2-RELATED"/>
    <property type="match status" value="1"/>
</dbReference>
<dbReference type="GO" id="GO:0042398">
    <property type="term" value="P:modified amino acid biosynthetic process"/>
    <property type="evidence" value="ECO:0007669"/>
    <property type="project" value="InterPro"/>
</dbReference>
<dbReference type="Gene3D" id="3.30.590.20">
    <property type="match status" value="1"/>
</dbReference>
<dbReference type="SUPFAM" id="SSF55931">
    <property type="entry name" value="Glutamine synthetase/guanido kinase"/>
    <property type="match status" value="1"/>
</dbReference>
<evidence type="ECO:0000256" key="3">
    <source>
        <dbReference type="ARBA" id="ARBA00022840"/>
    </source>
</evidence>
<evidence type="ECO:0000256" key="4">
    <source>
        <dbReference type="ARBA" id="ARBA00048819"/>
    </source>
</evidence>
<comment type="catalytic activity">
    <reaction evidence="4 5">
        <text>L-cysteine + L-glutamate + ATP = gamma-L-glutamyl-L-cysteine + ADP + phosphate + H(+)</text>
        <dbReference type="Rhea" id="RHEA:13285"/>
        <dbReference type="ChEBI" id="CHEBI:15378"/>
        <dbReference type="ChEBI" id="CHEBI:29985"/>
        <dbReference type="ChEBI" id="CHEBI:30616"/>
        <dbReference type="ChEBI" id="CHEBI:35235"/>
        <dbReference type="ChEBI" id="CHEBI:43474"/>
        <dbReference type="ChEBI" id="CHEBI:58173"/>
        <dbReference type="ChEBI" id="CHEBI:456216"/>
        <dbReference type="EC" id="6.3.2.2"/>
    </reaction>
</comment>
<dbReference type="RefSeq" id="WP_185004773.1">
    <property type="nucleotide sequence ID" value="NZ_BAAAUI010000074.1"/>
</dbReference>
<dbReference type="Pfam" id="PF04107">
    <property type="entry name" value="GCS2"/>
    <property type="match status" value="1"/>
</dbReference>
<protein>
    <recommendedName>
        <fullName evidence="5">Putative glutamate--cysteine ligase 2</fullName>
        <ecNumber evidence="5">6.3.2.2</ecNumber>
    </recommendedName>
    <alternativeName>
        <fullName evidence="5">Gamma-glutamylcysteine synthetase 2</fullName>
        <shortName evidence="5">GCS 2</shortName>
        <shortName evidence="5">Gamma-GCS 2</shortName>
    </alternativeName>
</protein>
<keyword evidence="2 5" id="KW-0547">Nucleotide-binding</keyword>
<evidence type="ECO:0000256" key="5">
    <source>
        <dbReference type="HAMAP-Rule" id="MF_01609"/>
    </source>
</evidence>
<dbReference type="AlphaFoldDB" id="A0A7W7CD70"/>
<evidence type="ECO:0000256" key="2">
    <source>
        <dbReference type="ARBA" id="ARBA00022741"/>
    </source>
</evidence>
<evidence type="ECO:0000313" key="6">
    <source>
        <dbReference type="EMBL" id="MBB4678971.1"/>
    </source>
</evidence>
<evidence type="ECO:0000256" key="1">
    <source>
        <dbReference type="ARBA" id="ARBA00022598"/>
    </source>
</evidence>
<comment type="caution">
    <text evidence="6">The sequence shown here is derived from an EMBL/GenBank/DDBJ whole genome shotgun (WGS) entry which is preliminary data.</text>
</comment>
<proteinExistence type="inferred from homology"/>
<dbReference type="GO" id="GO:0004357">
    <property type="term" value="F:glutamate-cysteine ligase activity"/>
    <property type="evidence" value="ECO:0007669"/>
    <property type="project" value="UniProtKB-EC"/>
</dbReference>
<dbReference type="InterPro" id="IPR011793">
    <property type="entry name" value="YbdK"/>
</dbReference>
<dbReference type="HAMAP" id="MF_01609">
    <property type="entry name" value="Glu_cys_ligase_2"/>
    <property type="match status" value="1"/>
</dbReference>
<dbReference type="NCBIfam" id="NF010041">
    <property type="entry name" value="PRK13517.1-1"/>
    <property type="match status" value="1"/>
</dbReference>
<dbReference type="InterPro" id="IPR006336">
    <property type="entry name" value="GCS2"/>
</dbReference>
<accession>A0A7W7CD70</accession>
<sequence length="367" mass="38685">MTLTVGVEEEFLLVDPASGRPIRAAGAVLGRATSLESGHLHTELMNTQVEAATGVCAGLAELGGQLTRARTCLDAAARAEGLLLLSTGTPVLDGAPPGLAEGERFAEIGLRYAGIAADFQVSGCHVHVGVPDRETAVAVMDHVRPWLPTLLALSGNSVFWAGRDTGYASWRTVCQSRFPGSGLPPRFGSAADYDAEVARLVDCGVLVDPEMTFWLLRPSPRYPTLEFRVADAVPTAADALLQAALSRALVHTGLSEVEADRPAPALGGQVAAAALWSAARYGMRGLAVHPIYEERLPATDLLTELLNWVRPALAELGDLELVRRLLELLCARGIGADRQRAAAAGGPDAVLDLLSAEVVRSDEPVLI</sequence>
<dbReference type="EC" id="6.3.2.2" evidence="5"/>
<gene>
    <name evidence="6" type="ORF">HNR67_005089</name>
</gene>
<evidence type="ECO:0000313" key="7">
    <source>
        <dbReference type="Proteomes" id="UP000533598"/>
    </source>
</evidence>
<keyword evidence="1 5" id="KW-0436">Ligase</keyword>
<dbReference type="EMBL" id="JACHMH010000001">
    <property type="protein sequence ID" value="MBB4678971.1"/>
    <property type="molecule type" value="Genomic_DNA"/>
</dbReference>